<organism evidence="9 10">
    <name type="scientific">Streblomastix strix</name>
    <dbReference type="NCBI Taxonomy" id="222440"/>
    <lineage>
        <taxon>Eukaryota</taxon>
        <taxon>Metamonada</taxon>
        <taxon>Preaxostyla</taxon>
        <taxon>Oxymonadida</taxon>
        <taxon>Streblomastigidae</taxon>
        <taxon>Streblomastix</taxon>
    </lineage>
</organism>
<name>A0A5J4WG09_9EUKA</name>
<reference evidence="9 10" key="1">
    <citation type="submission" date="2019-03" db="EMBL/GenBank/DDBJ databases">
        <title>Single cell metagenomics reveals metabolic interactions within the superorganism composed of flagellate Streblomastix strix and complex community of Bacteroidetes bacteria on its surface.</title>
        <authorList>
            <person name="Treitli S.C."/>
            <person name="Kolisko M."/>
            <person name="Husnik F."/>
            <person name="Keeling P."/>
            <person name="Hampl V."/>
        </authorList>
    </citation>
    <scope>NUCLEOTIDE SEQUENCE [LARGE SCALE GENOMIC DNA]</scope>
    <source>
        <strain evidence="9">ST1C</strain>
    </source>
</reference>
<evidence type="ECO:0000256" key="2">
    <source>
        <dbReference type="ARBA" id="ARBA00010703"/>
    </source>
</evidence>
<comment type="catalytic activity">
    <reaction evidence="1">
        <text>[phosphatase 2A protein]-C-terminal L-leucine + S-adenosyl-L-methionine = [phosphatase 2A protein]-C-terminal L-leucine methyl ester + S-adenosyl-L-homocysteine</text>
        <dbReference type="Rhea" id="RHEA:48544"/>
        <dbReference type="Rhea" id="RHEA-COMP:12134"/>
        <dbReference type="Rhea" id="RHEA-COMP:12135"/>
        <dbReference type="ChEBI" id="CHEBI:57856"/>
        <dbReference type="ChEBI" id="CHEBI:59789"/>
        <dbReference type="ChEBI" id="CHEBI:90516"/>
        <dbReference type="ChEBI" id="CHEBI:90517"/>
        <dbReference type="EC" id="2.1.1.233"/>
    </reaction>
</comment>
<dbReference type="PANTHER" id="PTHR13600:SF21">
    <property type="entry name" value="LEUCINE CARBOXYL METHYLTRANSFERASE 1"/>
    <property type="match status" value="1"/>
</dbReference>
<feature type="region of interest" description="Disordered" evidence="8">
    <location>
        <begin position="355"/>
        <end position="374"/>
    </location>
</feature>
<comment type="similarity">
    <text evidence="2">Belongs to the methyltransferase superfamily. LCMT family.</text>
</comment>
<evidence type="ECO:0000313" key="10">
    <source>
        <dbReference type="Proteomes" id="UP000324800"/>
    </source>
</evidence>
<dbReference type="InterPro" id="IPR007213">
    <property type="entry name" value="Ppm1/Ppm2/Tcmp"/>
</dbReference>
<dbReference type="AlphaFoldDB" id="A0A5J4WG09"/>
<dbReference type="Pfam" id="PF04072">
    <property type="entry name" value="LCM"/>
    <property type="match status" value="1"/>
</dbReference>
<evidence type="ECO:0000256" key="7">
    <source>
        <dbReference type="ARBA" id="ARBA00032526"/>
    </source>
</evidence>
<dbReference type="EC" id="2.1.1.233" evidence="3"/>
<evidence type="ECO:0000256" key="6">
    <source>
        <dbReference type="ARBA" id="ARBA00022691"/>
    </source>
</evidence>
<dbReference type="PANTHER" id="PTHR13600">
    <property type="entry name" value="LEUCINE CARBOXYL METHYLTRANSFERASE"/>
    <property type="match status" value="1"/>
</dbReference>
<dbReference type="GO" id="GO:0018423">
    <property type="term" value="F:protein C-terminal leucine carboxyl O-methyltransferase activity"/>
    <property type="evidence" value="ECO:0007669"/>
    <property type="project" value="UniProtKB-EC"/>
</dbReference>
<sequence length="374" mass="42233">MSQLGLPEEIIFPRSPVHYSTINMEPPQPHKPKSSLLEDIFGAVDSATAKASCIQTGYYDDQLLLRFIEQVEPRPRLINRGYFARVFTILKCIASFCKSVQGEKQVVMLGAGFDSYFLTIKNDLPGLILWVDIDLPEVVEAKQRIYSQKLTPEQRAIHQIVTGDLLSIPSIHESLRKAKLNPRIPTIFVLECVTAYIPPENVRSLLKYIAQPSEFASIIKQEDGSAESLQFPLIRGPVQVIGYDPMSNETDNFGRVMIQNLKRRGIEMPSLMAFPSCDARKSALRDSGFINAVAYDMNKAYQNIPQAERKRIEKIEPLDEFEEFHLLLSHYCAWQGTSQLLEEIGLLDDNAPLSTIGPQVQPSRPKQHGPTFFI</sequence>
<evidence type="ECO:0000256" key="8">
    <source>
        <dbReference type="SAM" id="MobiDB-lite"/>
    </source>
</evidence>
<dbReference type="Proteomes" id="UP000324800">
    <property type="component" value="Unassembled WGS sequence"/>
</dbReference>
<comment type="caution">
    <text evidence="9">The sequence shown here is derived from an EMBL/GenBank/DDBJ whole genome shotgun (WGS) entry which is preliminary data.</text>
</comment>
<dbReference type="SUPFAM" id="SSF53335">
    <property type="entry name" value="S-adenosyl-L-methionine-dependent methyltransferases"/>
    <property type="match status" value="1"/>
</dbReference>
<feature type="compositionally biased region" description="Polar residues" evidence="8">
    <location>
        <begin position="355"/>
        <end position="364"/>
    </location>
</feature>
<dbReference type="OrthoDB" id="203237at2759"/>
<evidence type="ECO:0000256" key="1">
    <source>
        <dbReference type="ARBA" id="ARBA00000724"/>
    </source>
</evidence>
<evidence type="ECO:0000313" key="9">
    <source>
        <dbReference type="EMBL" id="KAA6393285.1"/>
    </source>
</evidence>
<protein>
    <recommendedName>
        <fullName evidence="3">[phosphatase 2A protein]-leucine-carboxy methyltransferase</fullName>
        <ecNumber evidence="3">2.1.1.233</ecNumber>
    </recommendedName>
    <alternativeName>
        <fullName evidence="7">[Phosphatase 2A protein]-leucine-carboxy methyltransferase 1</fullName>
    </alternativeName>
</protein>
<dbReference type="InterPro" id="IPR016651">
    <property type="entry name" value="LCMT1"/>
</dbReference>
<keyword evidence="4 9" id="KW-0489">Methyltransferase</keyword>
<keyword evidence="6" id="KW-0949">S-adenosyl-L-methionine</keyword>
<evidence type="ECO:0000256" key="4">
    <source>
        <dbReference type="ARBA" id="ARBA00022603"/>
    </source>
</evidence>
<dbReference type="GO" id="GO:0032259">
    <property type="term" value="P:methylation"/>
    <property type="evidence" value="ECO:0007669"/>
    <property type="project" value="UniProtKB-KW"/>
</dbReference>
<evidence type="ECO:0000256" key="3">
    <source>
        <dbReference type="ARBA" id="ARBA00012834"/>
    </source>
</evidence>
<dbReference type="Gene3D" id="3.40.50.150">
    <property type="entry name" value="Vaccinia Virus protein VP39"/>
    <property type="match status" value="1"/>
</dbReference>
<dbReference type="EMBL" id="SNRW01002281">
    <property type="protein sequence ID" value="KAA6393285.1"/>
    <property type="molecule type" value="Genomic_DNA"/>
</dbReference>
<evidence type="ECO:0000256" key="5">
    <source>
        <dbReference type="ARBA" id="ARBA00022679"/>
    </source>
</evidence>
<proteinExistence type="inferred from homology"/>
<gene>
    <name evidence="9" type="ORF">EZS28_011187</name>
</gene>
<dbReference type="InterPro" id="IPR029063">
    <property type="entry name" value="SAM-dependent_MTases_sf"/>
</dbReference>
<keyword evidence="5 9" id="KW-0808">Transferase</keyword>
<accession>A0A5J4WG09</accession>